<dbReference type="Pfam" id="PF07244">
    <property type="entry name" value="POTRA"/>
    <property type="match status" value="4"/>
</dbReference>
<keyword evidence="6" id="KW-1185">Reference proteome</keyword>
<evidence type="ECO:0000259" key="4">
    <source>
        <dbReference type="PROSITE" id="PS51779"/>
    </source>
</evidence>
<dbReference type="PROSITE" id="PS51779">
    <property type="entry name" value="POTRA"/>
    <property type="match status" value="2"/>
</dbReference>
<dbReference type="EMBL" id="JAJKFT010000010">
    <property type="protein sequence ID" value="MCC9629097.1"/>
    <property type="molecule type" value="Genomic_DNA"/>
</dbReference>
<evidence type="ECO:0000313" key="6">
    <source>
        <dbReference type="Proteomes" id="UP001139103"/>
    </source>
</evidence>
<dbReference type="GO" id="GO:0019867">
    <property type="term" value="C:outer membrane"/>
    <property type="evidence" value="ECO:0007669"/>
    <property type="project" value="InterPro"/>
</dbReference>
<reference evidence="5" key="1">
    <citation type="submission" date="2021-11" db="EMBL/GenBank/DDBJ databases">
        <title>Genome sequence.</title>
        <authorList>
            <person name="Sun Q."/>
        </authorList>
    </citation>
    <scope>NUCLEOTIDE SEQUENCE</scope>
    <source>
        <strain evidence="5">JC732</strain>
    </source>
</reference>
<comment type="subcellular location">
    <subcellularLocation>
        <location evidence="1">Membrane</location>
    </subcellularLocation>
</comment>
<name>A0A9X1SGL0_9BACT</name>
<dbReference type="RefSeq" id="WP_230218741.1">
    <property type="nucleotide sequence ID" value="NZ_JAJKFT010000010.1"/>
</dbReference>
<comment type="caution">
    <text evidence="5">The sequence shown here is derived from an EMBL/GenBank/DDBJ whole genome shotgun (WGS) entry which is preliminary data.</text>
</comment>
<organism evidence="5 6">
    <name type="scientific">Blastopirellula sediminis</name>
    <dbReference type="NCBI Taxonomy" id="2894196"/>
    <lineage>
        <taxon>Bacteria</taxon>
        <taxon>Pseudomonadati</taxon>
        <taxon>Planctomycetota</taxon>
        <taxon>Planctomycetia</taxon>
        <taxon>Pirellulales</taxon>
        <taxon>Pirellulaceae</taxon>
        <taxon>Blastopirellula</taxon>
    </lineage>
</organism>
<gene>
    <name evidence="5" type="ORF">LOC68_11875</name>
</gene>
<feature type="domain" description="POTRA" evidence="4">
    <location>
        <begin position="254"/>
        <end position="332"/>
    </location>
</feature>
<protein>
    <recommendedName>
        <fullName evidence="4">POTRA domain-containing protein</fullName>
    </recommendedName>
</protein>
<dbReference type="Proteomes" id="UP001139103">
    <property type="component" value="Unassembled WGS sequence"/>
</dbReference>
<keyword evidence="2" id="KW-0472">Membrane</keyword>
<dbReference type="InterPro" id="IPR034746">
    <property type="entry name" value="POTRA"/>
</dbReference>
<accession>A0A9X1SGL0</accession>
<sequence>MLTPVPAEPGAIPTRPQIVDLRITGNNHTQEAKIRSMIRSRADREFDPEMIQSDVRKLAESGLFKDVKILTQQSAQGVVVTFQVFERPSIQYVKFIGNESATDKALLKKSGLEVGGALNRFVVEDARRRVEEYYRTRGHGMASVTIVEGLDADANGVAFMVHEGPLARVLSTSFVGNSISSDGRLKTQVKSKPGFLWYVRGKVDMDQVEADVEALTSYYRGLGYFQAQVNRIMEYTESGLWVNITFVVDEGMRYEVRNVAFVGQTKFNEEQLATQVKLTEGQFFDQKKMNSDLAALTDLYGAQGYIHADVQAEPRFLEEPGQIDLVYDIREGEQYRVGRIDVKIDGEYPHTQRDVVLNRLDLVPGDIIDIRKIRDSERRLVSSQLFVNEPHRGIKPTIQVKPPEVSDIADKRGDASDPTYRGQSPEAATPPAYYGQPVQYQQPTYNQQPSQYQQPQVPAVQMGTQVAPPDFRPSRYSAPAAAPW</sequence>
<dbReference type="InterPro" id="IPR010827">
    <property type="entry name" value="BamA/TamA_POTRA"/>
</dbReference>
<evidence type="ECO:0000256" key="2">
    <source>
        <dbReference type="ARBA" id="ARBA00023136"/>
    </source>
</evidence>
<feature type="compositionally biased region" description="Low complexity" evidence="3">
    <location>
        <begin position="436"/>
        <end position="461"/>
    </location>
</feature>
<evidence type="ECO:0000256" key="3">
    <source>
        <dbReference type="SAM" id="MobiDB-lite"/>
    </source>
</evidence>
<evidence type="ECO:0000256" key="1">
    <source>
        <dbReference type="ARBA" id="ARBA00004370"/>
    </source>
</evidence>
<dbReference type="AlphaFoldDB" id="A0A9X1SGL0"/>
<dbReference type="Gene3D" id="3.10.20.310">
    <property type="entry name" value="membrane protein fhac"/>
    <property type="match status" value="5"/>
</dbReference>
<feature type="domain" description="POTRA" evidence="4">
    <location>
        <begin position="16"/>
        <end position="87"/>
    </location>
</feature>
<evidence type="ECO:0000313" key="5">
    <source>
        <dbReference type="EMBL" id="MCC9629097.1"/>
    </source>
</evidence>
<feature type="region of interest" description="Disordered" evidence="3">
    <location>
        <begin position="395"/>
        <end position="484"/>
    </location>
</feature>
<proteinExistence type="predicted"/>